<dbReference type="Pfam" id="PF02534">
    <property type="entry name" value="T4SS-DNA_transf"/>
    <property type="match status" value="1"/>
</dbReference>
<sequence length="85" mass="9431">MSALDDASAARAANRFFGKTGREAVSVLSNARRHTHFLNSLRIVAVMSRSDLSFTDLCCSTTSVFLVLPPNRLDAYSRWQRLLVA</sequence>
<protein>
    <submittedName>
        <fullName evidence="1">Type IV secretory system conjugative DNA transfer family protein</fullName>
    </submittedName>
</protein>
<proteinExistence type="predicted"/>
<dbReference type="Proteomes" id="UP001609376">
    <property type="component" value="Unassembled WGS sequence"/>
</dbReference>
<organism evidence="1 2">
    <name type="scientific">Paracoccus broussonetiae subsp. drimophilus</name>
    <dbReference type="NCBI Taxonomy" id="3373869"/>
    <lineage>
        <taxon>Bacteria</taxon>
        <taxon>Pseudomonadati</taxon>
        <taxon>Pseudomonadota</taxon>
        <taxon>Alphaproteobacteria</taxon>
        <taxon>Rhodobacterales</taxon>
        <taxon>Paracoccaceae</taxon>
        <taxon>Paracoccus</taxon>
        <taxon>Paracoccus broussonetiae</taxon>
    </lineage>
</organism>
<name>A0ABW7LRE0_9RHOB</name>
<evidence type="ECO:0000313" key="1">
    <source>
        <dbReference type="EMBL" id="MFH5776890.1"/>
    </source>
</evidence>
<accession>A0ABW7LRE0</accession>
<dbReference type="InterPro" id="IPR003688">
    <property type="entry name" value="TraG/VirD4"/>
</dbReference>
<dbReference type="EMBL" id="JBIMPR010000025">
    <property type="protein sequence ID" value="MFH5776890.1"/>
    <property type="molecule type" value="Genomic_DNA"/>
</dbReference>
<gene>
    <name evidence="1" type="ORF">ACHFJ0_21805</name>
</gene>
<keyword evidence="2" id="KW-1185">Reference proteome</keyword>
<reference evidence="1 2" key="1">
    <citation type="submission" date="2024-10" db="EMBL/GenBank/DDBJ databases">
        <title>Paracoccus drimophilus sp. nov., a novel bacterium from corn roots in Hunan.</title>
        <authorList>
            <person name="Li X."/>
        </authorList>
    </citation>
    <scope>NUCLEOTIDE SEQUENCE [LARGE SCALE GENOMIC DNA]</scope>
    <source>
        <strain evidence="1 2">NGMCC 1.201697</strain>
    </source>
</reference>
<comment type="caution">
    <text evidence="1">The sequence shown here is derived from an EMBL/GenBank/DDBJ whole genome shotgun (WGS) entry which is preliminary data.</text>
</comment>
<dbReference type="RefSeq" id="WP_395135905.1">
    <property type="nucleotide sequence ID" value="NZ_JBIMPR010000025.1"/>
</dbReference>
<evidence type="ECO:0000313" key="2">
    <source>
        <dbReference type="Proteomes" id="UP001609376"/>
    </source>
</evidence>